<dbReference type="EMBL" id="UINC01230547">
    <property type="protein sequence ID" value="SVE62723.1"/>
    <property type="molecule type" value="Genomic_DNA"/>
</dbReference>
<name>A0A383F217_9ZZZZ</name>
<dbReference type="AlphaFoldDB" id="A0A383F217"/>
<accession>A0A383F217</accession>
<gene>
    <name evidence="1" type="ORF">METZ01_LOCUS515577</name>
</gene>
<proteinExistence type="predicted"/>
<feature type="non-terminal residue" evidence="1">
    <location>
        <position position="37"/>
    </location>
</feature>
<sequence>MNTENILSSVQVDEDAQYEVGLRPRQLDDYIGQDRVR</sequence>
<reference evidence="1" key="1">
    <citation type="submission" date="2018-05" db="EMBL/GenBank/DDBJ databases">
        <authorList>
            <person name="Lanie J.A."/>
            <person name="Ng W.-L."/>
            <person name="Kazmierczak K.M."/>
            <person name="Andrzejewski T.M."/>
            <person name="Davidsen T.M."/>
            <person name="Wayne K.J."/>
            <person name="Tettelin H."/>
            <person name="Glass J.I."/>
            <person name="Rusch D."/>
            <person name="Podicherti R."/>
            <person name="Tsui H.-C.T."/>
            <person name="Winkler M.E."/>
        </authorList>
    </citation>
    <scope>NUCLEOTIDE SEQUENCE</scope>
</reference>
<evidence type="ECO:0008006" key="2">
    <source>
        <dbReference type="Google" id="ProtNLM"/>
    </source>
</evidence>
<organism evidence="1">
    <name type="scientific">marine metagenome</name>
    <dbReference type="NCBI Taxonomy" id="408172"/>
    <lineage>
        <taxon>unclassified sequences</taxon>
        <taxon>metagenomes</taxon>
        <taxon>ecological metagenomes</taxon>
    </lineage>
</organism>
<protein>
    <recommendedName>
        <fullName evidence="2">RuvB-like P-loop domain-containing protein</fullName>
    </recommendedName>
</protein>
<evidence type="ECO:0000313" key="1">
    <source>
        <dbReference type="EMBL" id="SVE62723.1"/>
    </source>
</evidence>